<sequence>MATVLIEIPGGRDRQHRATLRRAIEKVDGPVRIASAYVTDTALLSGLKGRDLRLLTHISRRDIVSGATRPESLIELINAGVLCRYLIEEPKLHAKVYIFGLEDAVVTSANLTNKALNENLEVGVRLSGVDITELVTWFDMLWNIAEELDSELAAVWLKETEEERNQFSSLEKANNKRPKLSTRKTKNLEHFLEGTGRVFVCNTNRKSSLNDEKSMHDRGYATAWEKFNYPTHMNRVEAGDTIYMYAKRKGIVGVGRAKGPVEKFESGARNRVVAEGKREWRIPTEWLAWNGDRPFRWNSPNATFFDISAAKYDSLRKGLKKHFSEIR</sequence>
<dbReference type="Proteomes" id="UP000199024">
    <property type="component" value="Unassembled WGS sequence"/>
</dbReference>
<name>A0A1I6LCN7_9BACT</name>
<dbReference type="RefSeq" id="WP_175528830.1">
    <property type="nucleotide sequence ID" value="NZ_FOZL01000001.1"/>
</dbReference>
<evidence type="ECO:0000313" key="2">
    <source>
        <dbReference type="EMBL" id="SFS01048.1"/>
    </source>
</evidence>
<proteinExistence type="predicted"/>
<dbReference type="SUPFAM" id="SSF56024">
    <property type="entry name" value="Phospholipase D/nuclease"/>
    <property type="match status" value="1"/>
</dbReference>
<reference evidence="2 3" key="1">
    <citation type="submission" date="2016-10" db="EMBL/GenBank/DDBJ databases">
        <authorList>
            <person name="de Groot N.N."/>
        </authorList>
    </citation>
    <scope>NUCLEOTIDE SEQUENCE [LARGE SCALE GENOMIC DNA]</scope>
    <source>
        <strain evidence="2 3">DSM 21001</strain>
    </source>
</reference>
<protein>
    <submittedName>
        <fullName evidence="2">PLD-like domain-containing protein</fullName>
    </submittedName>
</protein>
<dbReference type="InterPro" id="IPR025202">
    <property type="entry name" value="PLD-like_dom"/>
</dbReference>
<evidence type="ECO:0000259" key="1">
    <source>
        <dbReference type="Pfam" id="PF13091"/>
    </source>
</evidence>
<organism evidence="2 3">
    <name type="scientific">Granulicella pectinivorans</name>
    <dbReference type="NCBI Taxonomy" id="474950"/>
    <lineage>
        <taxon>Bacteria</taxon>
        <taxon>Pseudomonadati</taxon>
        <taxon>Acidobacteriota</taxon>
        <taxon>Terriglobia</taxon>
        <taxon>Terriglobales</taxon>
        <taxon>Acidobacteriaceae</taxon>
        <taxon>Granulicella</taxon>
    </lineage>
</organism>
<dbReference type="Pfam" id="PF13091">
    <property type="entry name" value="PLDc_2"/>
    <property type="match status" value="1"/>
</dbReference>
<keyword evidence="3" id="KW-1185">Reference proteome</keyword>
<dbReference type="AlphaFoldDB" id="A0A1I6LCN7"/>
<gene>
    <name evidence="2" type="ORF">SAMN05421771_0539</name>
</gene>
<dbReference type="Gene3D" id="3.30.870.10">
    <property type="entry name" value="Endonuclease Chain A"/>
    <property type="match status" value="1"/>
</dbReference>
<accession>A0A1I6LCN7</accession>
<evidence type="ECO:0000313" key="3">
    <source>
        <dbReference type="Proteomes" id="UP000199024"/>
    </source>
</evidence>
<dbReference type="CDD" id="cd09117">
    <property type="entry name" value="PLDc_Bfil_DEXD_like"/>
    <property type="match status" value="1"/>
</dbReference>
<dbReference type="EMBL" id="FOZL01000001">
    <property type="protein sequence ID" value="SFS01048.1"/>
    <property type="molecule type" value="Genomic_DNA"/>
</dbReference>
<feature type="domain" description="Phospholipase D-like" evidence="1">
    <location>
        <begin position="29"/>
        <end position="142"/>
    </location>
</feature>